<protein>
    <submittedName>
        <fullName evidence="2">Lectin, Seed lectin-trefoil, Lectin, PLANT PROTEIN</fullName>
    </submittedName>
</protein>
<keyword evidence="1" id="KW-0812">Transmembrane</keyword>
<evidence type="ECO:0000313" key="2">
    <source>
        <dbReference type="EMBL" id="DAE26630.1"/>
    </source>
</evidence>
<keyword evidence="1" id="KW-1133">Transmembrane helix</keyword>
<evidence type="ECO:0000256" key="1">
    <source>
        <dbReference type="SAM" id="Phobius"/>
    </source>
</evidence>
<sequence length="60" mass="7104">MFKELNIVLILLLVVLGVLVLDSIRLRIQSYRLNKKLQELSGESYKEFIKRVKETLEKEL</sequence>
<proteinExistence type="predicted"/>
<feature type="transmembrane region" description="Helical" evidence="1">
    <location>
        <begin position="6"/>
        <end position="26"/>
    </location>
</feature>
<name>A0A8S5R5A6_9CAUD</name>
<organism evidence="2">
    <name type="scientific">Ackermannviridae sp. ctaCq7</name>
    <dbReference type="NCBI Taxonomy" id="2827294"/>
    <lineage>
        <taxon>Viruses</taxon>
        <taxon>Duplodnaviria</taxon>
        <taxon>Heunggongvirae</taxon>
        <taxon>Uroviricota</taxon>
        <taxon>Caudoviricetes</taxon>
        <taxon>Pantevenvirales</taxon>
        <taxon>Ackermannviridae</taxon>
    </lineage>
</organism>
<accession>A0A8S5R5A6</accession>
<reference evidence="2" key="1">
    <citation type="journal article" date="2021" name="Proc. Natl. Acad. Sci. U.S.A.">
        <title>A Catalog of Tens of Thousands of Viruses from Human Metagenomes Reveals Hidden Associations with Chronic Diseases.</title>
        <authorList>
            <person name="Tisza M.J."/>
            <person name="Buck C.B."/>
        </authorList>
    </citation>
    <scope>NUCLEOTIDE SEQUENCE</scope>
    <source>
        <strain evidence="2">CtaCq7</strain>
    </source>
</reference>
<keyword evidence="1" id="KW-0472">Membrane</keyword>
<dbReference type="EMBL" id="BK015821">
    <property type="protein sequence ID" value="DAE26630.1"/>
    <property type="molecule type" value="Genomic_DNA"/>
</dbReference>